<proteinExistence type="predicted"/>
<dbReference type="InterPro" id="IPR032675">
    <property type="entry name" value="LRR_dom_sf"/>
</dbReference>
<reference evidence="9" key="1">
    <citation type="submission" date="2019-12" db="EMBL/GenBank/DDBJ databases">
        <title>Genome sequencing and annotation of Brassica cretica.</title>
        <authorList>
            <person name="Studholme D.J."/>
            <person name="Sarris P."/>
        </authorList>
    </citation>
    <scope>NUCLEOTIDE SEQUENCE</scope>
    <source>
        <strain evidence="9">PFS-109/04</strain>
        <tissue evidence="9">Leaf</tissue>
    </source>
</reference>
<evidence type="ECO:0000313" key="9">
    <source>
        <dbReference type="EMBL" id="KAF3506221.1"/>
    </source>
</evidence>
<evidence type="ECO:0000256" key="1">
    <source>
        <dbReference type="ARBA" id="ARBA00004167"/>
    </source>
</evidence>
<dbReference type="SUPFAM" id="SSF52058">
    <property type="entry name" value="L domain-like"/>
    <property type="match status" value="2"/>
</dbReference>
<dbReference type="GO" id="GO:0009791">
    <property type="term" value="P:post-embryonic development"/>
    <property type="evidence" value="ECO:0007669"/>
    <property type="project" value="UniProtKB-ARBA"/>
</dbReference>
<dbReference type="GO" id="GO:0016020">
    <property type="term" value="C:membrane"/>
    <property type="evidence" value="ECO:0007669"/>
    <property type="project" value="UniProtKB-SubCell"/>
</dbReference>
<dbReference type="InterPro" id="IPR003591">
    <property type="entry name" value="Leu-rich_rpt_typical-subtyp"/>
</dbReference>
<keyword evidence="8" id="KW-0325">Glycoprotein</keyword>
<dbReference type="PROSITE" id="PS51450">
    <property type="entry name" value="LRR"/>
    <property type="match status" value="1"/>
</dbReference>
<dbReference type="FunFam" id="3.80.10.10:FF:000453">
    <property type="entry name" value="Leucine-rich receptor-like protein kinase family protein"/>
    <property type="match status" value="1"/>
</dbReference>
<dbReference type="PANTHER" id="PTHR48004:SF58">
    <property type="entry name" value="OS01G0162200 PROTEIN"/>
    <property type="match status" value="1"/>
</dbReference>
<accession>A0A8S9NVW7</accession>
<keyword evidence="6" id="KW-1133">Transmembrane helix</keyword>
<dbReference type="PRINTS" id="PR00019">
    <property type="entry name" value="LEURICHRPT"/>
</dbReference>
<evidence type="ECO:0000256" key="5">
    <source>
        <dbReference type="ARBA" id="ARBA00022737"/>
    </source>
</evidence>
<comment type="subcellular location">
    <subcellularLocation>
        <location evidence="1">Membrane</location>
        <topology evidence="1">Single-pass membrane protein</topology>
    </subcellularLocation>
</comment>
<keyword evidence="2" id="KW-0433">Leucine-rich repeat</keyword>
<dbReference type="InterPro" id="IPR052941">
    <property type="entry name" value="StomDev_PlantInt_Reg"/>
</dbReference>
<evidence type="ECO:0008006" key="11">
    <source>
        <dbReference type="Google" id="ProtNLM"/>
    </source>
</evidence>
<dbReference type="GO" id="GO:0006952">
    <property type="term" value="P:defense response"/>
    <property type="evidence" value="ECO:0007669"/>
    <property type="project" value="UniProtKB-ARBA"/>
</dbReference>
<evidence type="ECO:0000256" key="8">
    <source>
        <dbReference type="ARBA" id="ARBA00023180"/>
    </source>
</evidence>
<evidence type="ECO:0000256" key="4">
    <source>
        <dbReference type="ARBA" id="ARBA00022729"/>
    </source>
</evidence>
<dbReference type="Gene3D" id="3.80.10.10">
    <property type="entry name" value="Ribonuclease Inhibitor"/>
    <property type="match status" value="3"/>
</dbReference>
<comment type="caution">
    <text evidence="9">The sequence shown here is derived from an EMBL/GenBank/DDBJ whole genome shotgun (WGS) entry which is preliminary data.</text>
</comment>
<dbReference type="EMBL" id="QGKX02001521">
    <property type="protein sequence ID" value="KAF3506221.1"/>
    <property type="molecule type" value="Genomic_DNA"/>
</dbReference>
<keyword evidence="4" id="KW-0732">Signal</keyword>
<evidence type="ECO:0000256" key="6">
    <source>
        <dbReference type="ARBA" id="ARBA00022989"/>
    </source>
</evidence>
<gene>
    <name evidence="9" type="ORF">F2Q69_00004059</name>
</gene>
<dbReference type="PANTHER" id="PTHR48004">
    <property type="entry name" value="OS01G0149700 PROTEIN"/>
    <property type="match status" value="1"/>
</dbReference>
<dbReference type="Proteomes" id="UP000712600">
    <property type="component" value="Unassembled WGS sequence"/>
</dbReference>
<dbReference type="GO" id="GO:0051707">
    <property type="term" value="P:response to other organism"/>
    <property type="evidence" value="ECO:0007669"/>
    <property type="project" value="UniProtKB-ARBA"/>
</dbReference>
<dbReference type="SMART" id="SM00369">
    <property type="entry name" value="LRR_TYP"/>
    <property type="match status" value="7"/>
</dbReference>
<keyword evidence="3" id="KW-0812">Transmembrane</keyword>
<organism evidence="9 10">
    <name type="scientific">Brassica cretica</name>
    <name type="common">Mustard</name>
    <dbReference type="NCBI Taxonomy" id="69181"/>
    <lineage>
        <taxon>Eukaryota</taxon>
        <taxon>Viridiplantae</taxon>
        <taxon>Streptophyta</taxon>
        <taxon>Embryophyta</taxon>
        <taxon>Tracheophyta</taxon>
        <taxon>Spermatophyta</taxon>
        <taxon>Magnoliopsida</taxon>
        <taxon>eudicotyledons</taxon>
        <taxon>Gunneridae</taxon>
        <taxon>Pentapetalae</taxon>
        <taxon>rosids</taxon>
        <taxon>malvids</taxon>
        <taxon>Brassicales</taxon>
        <taxon>Brassicaceae</taxon>
        <taxon>Brassiceae</taxon>
        <taxon>Brassica</taxon>
    </lineage>
</organism>
<keyword evidence="5" id="KW-0677">Repeat</keyword>
<dbReference type="InterPro" id="IPR001611">
    <property type="entry name" value="Leu-rich_rpt"/>
</dbReference>
<protein>
    <recommendedName>
        <fullName evidence="11">Leucine-rich repeat-containing N-terminal plant-type domain-containing protein</fullName>
    </recommendedName>
</protein>
<name>A0A8S9NVW7_BRACR</name>
<evidence type="ECO:0000256" key="3">
    <source>
        <dbReference type="ARBA" id="ARBA00022692"/>
    </source>
</evidence>
<evidence type="ECO:0000313" key="10">
    <source>
        <dbReference type="Proteomes" id="UP000712600"/>
    </source>
</evidence>
<dbReference type="AlphaFoldDB" id="A0A8S9NVW7"/>
<keyword evidence="7" id="KW-0472">Membrane</keyword>
<dbReference type="Pfam" id="PF00560">
    <property type="entry name" value="LRR_1"/>
    <property type="match status" value="7"/>
</dbReference>
<sequence>MISNLTSLRSIHLHKCHLFGRLPLNALLSPAIKSIDLSTNPYLESYLPELNGSNSLVYLDLSETSLSGNIPDSIGNLKHLNVLKIQDSNITGKIPISIGSLSHLTSLILSSSKLSGSLPSSIGNLSYLNTLSLSSNNFGGEIPSSIQNLNRLTYVDVGNNEFTGTLPPNINSLSNFGLSGPLEIGNISSMSKLRELDLSQNDLTGPIPSTLFTIPSLETILVNNNQLNGPLKIRNISSVSKLQEQPCFAQKHEFSFHSFITTEQVGNVRLWYHKIFIRTQQYMSTINLSNNGISWLWKLPKLTFVAINNNMLSGFPKDLSKRQMEVISLKKKTNFSGEIPRSICDMTSLEVVDLSNNNFNGSVPHCLNNLIKSSKETQRKDSRIDWCSERSYRAESIKQNCFTGNIPSSLANLTQLESLDLSHNKLSGQIPHNLAGLSTKVSGFEDNTGLCGAPLDECRVVGHDDSPLALDCSCRRFRTWYSDWIDHWIRHAFPQIALVVRRQ</sequence>
<evidence type="ECO:0000256" key="7">
    <source>
        <dbReference type="ARBA" id="ARBA00023136"/>
    </source>
</evidence>
<evidence type="ECO:0000256" key="2">
    <source>
        <dbReference type="ARBA" id="ARBA00022614"/>
    </source>
</evidence>